<dbReference type="AlphaFoldDB" id="A0A0R1P5G1"/>
<comment type="caution">
    <text evidence="2">The sequence shown here is derived from an EMBL/GenBank/DDBJ whole genome shotgun (WGS) entry which is preliminary data.</text>
</comment>
<keyword evidence="1" id="KW-0472">Membrane</keyword>
<sequence>MNNKAHRSYRDRYFEKGHWGMKIGQSVVMLLSWVILFIPIIITSATYIAYWTHGHHGHFFWYYAEGFQELNFLVIFLTFALGMTAVFCFAMGYIQIQRSRGLVEKWPMFDMSKNQRERRTAEKFMTERFGDEDQRQSYRRYTVKPEQNLTKNQLKEIINSEEMEVHN</sequence>
<proteinExistence type="predicted"/>
<feature type="transmembrane region" description="Helical" evidence="1">
    <location>
        <begin position="70"/>
        <end position="94"/>
    </location>
</feature>
<dbReference type="OrthoDB" id="5244771at2"/>
<dbReference type="STRING" id="1423746.FD27_GL000550"/>
<protein>
    <submittedName>
        <fullName evidence="2">Uncharacterized protein</fullName>
    </submittedName>
</protein>
<keyword evidence="1" id="KW-0812">Transmembrane</keyword>
<evidence type="ECO:0000256" key="1">
    <source>
        <dbReference type="SAM" id="Phobius"/>
    </source>
</evidence>
<dbReference type="RefSeq" id="WP_057749809.1">
    <property type="nucleotide sequence ID" value="NZ_AZER01000014.1"/>
</dbReference>
<evidence type="ECO:0000313" key="2">
    <source>
        <dbReference type="EMBL" id="KRL27809.1"/>
    </source>
</evidence>
<organism evidence="2 3">
    <name type="scientific">Limosilactobacillus frumenti DSM 13145</name>
    <dbReference type="NCBI Taxonomy" id="1423746"/>
    <lineage>
        <taxon>Bacteria</taxon>
        <taxon>Bacillati</taxon>
        <taxon>Bacillota</taxon>
        <taxon>Bacilli</taxon>
        <taxon>Lactobacillales</taxon>
        <taxon>Lactobacillaceae</taxon>
        <taxon>Limosilactobacillus</taxon>
    </lineage>
</organism>
<keyword evidence="3" id="KW-1185">Reference proteome</keyword>
<keyword evidence="1" id="KW-1133">Transmembrane helix</keyword>
<dbReference type="Proteomes" id="UP000051445">
    <property type="component" value="Unassembled WGS sequence"/>
</dbReference>
<accession>A0A0R1P5G1</accession>
<reference evidence="2 3" key="1">
    <citation type="journal article" date="2015" name="Genome Announc.">
        <title>Expanding the biotechnology potential of lactobacilli through comparative genomics of 213 strains and associated genera.</title>
        <authorList>
            <person name="Sun Z."/>
            <person name="Harris H.M."/>
            <person name="McCann A."/>
            <person name="Guo C."/>
            <person name="Argimon S."/>
            <person name="Zhang W."/>
            <person name="Yang X."/>
            <person name="Jeffery I.B."/>
            <person name="Cooney J.C."/>
            <person name="Kagawa T.F."/>
            <person name="Liu W."/>
            <person name="Song Y."/>
            <person name="Salvetti E."/>
            <person name="Wrobel A."/>
            <person name="Rasinkangas P."/>
            <person name="Parkhill J."/>
            <person name="Rea M.C."/>
            <person name="O'Sullivan O."/>
            <person name="Ritari J."/>
            <person name="Douillard F.P."/>
            <person name="Paul Ross R."/>
            <person name="Yang R."/>
            <person name="Briner A.E."/>
            <person name="Felis G.E."/>
            <person name="de Vos W.M."/>
            <person name="Barrangou R."/>
            <person name="Klaenhammer T.R."/>
            <person name="Caufield P.W."/>
            <person name="Cui Y."/>
            <person name="Zhang H."/>
            <person name="O'Toole P.W."/>
        </authorList>
    </citation>
    <scope>NUCLEOTIDE SEQUENCE [LARGE SCALE GENOMIC DNA]</scope>
    <source>
        <strain evidence="2 3">DSM 13145</strain>
    </source>
</reference>
<evidence type="ECO:0000313" key="3">
    <source>
        <dbReference type="Proteomes" id="UP000051445"/>
    </source>
</evidence>
<gene>
    <name evidence="2" type="ORF">FD27_GL000550</name>
</gene>
<dbReference type="PATRIC" id="fig|1423746.3.peg.559"/>
<feature type="transmembrane region" description="Helical" evidence="1">
    <location>
        <begin position="27"/>
        <end position="50"/>
    </location>
</feature>
<name>A0A0R1P5G1_9LACO</name>
<dbReference type="EMBL" id="AZER01000014">
    <property type="protein sequence ID" value="KRL27809.1"/>
    <property type="molecule type" value="Genomic_DNA"/>
</dbReference>